<dbReference type="PANTHER" id="PTHR11803:SF58">
    <property type="entry name" value="PROTEIN HMF1-RELATED"/>
    <property type="match status" value="1"/>
</dbReference>
<reference evidence="2 3" key="1">
    <citation type="journal article" date="2019" name="Nat. Microbiol.">
        <title>Mediterranean grassland soil C-N compound turnover is dependent on rainfall and depth, and is mediated by genomically divergent microorganisms.</title>
        <authorList>
            <person name="Diamond S."/>
            <person name="Andeer P.F."/>
            <person name="Li Z."/>
            <person name="Crits-Christoph A."/>
            <person name="Burstein D."/>
            <person name="Anantharaman K."/>
            <person name="Lane K.R."/>
            <person name="Thomas B.C."/>
            <person name="Pan C."/>
            <person name="Northen T.R."/>
            <person name="Banfield J.F."/>
        </authorList>
    </citation>
    <scope>NUCLEOTIDE SEQUENCE [LARGE SCALE GENOMIC DNA]</scope>
    <source>
        <strain evidence="2">NP_3</strain>
    </source>
</reference>
<dbReference type="GO" id="GO:0005829">
    <property type="term" value="C:cytosol"/>
    <property type="evidence" value="ECO:0007669"/>
    <property type="project" value="TreeGrafter"/>
</dbReference>
<protein>
    <submittedName>
        <fullName evidence="2">RidA family protein</fullName>
    </submittedName>
</protein>
<dbReference type="InterPro" id="IPR006175">
    <property type="entry name" value="YjgF/YER057c/UK114"/>
</dbReference>
<comment type="caution">
    <text evidence="2">The sequence shown here is derived from an EMBL/GenBank/DDBJ whole genome shotgun (WGS) entry which is preliminary data.</text>
</comment>
<dbReference type="Proteomes" id="UP000318509">
    <property type="component" value="Unassembled WGS sequence"/>
</dbReference>
<dbReference type="CDD" id="cd00448">
    <property type="entry name" value="YjgF_YER057c_UK114_family"/>
    <property type="match status" value="1"/>
</dbReference>
<evidence type="ECO:0000256" key="1">
    <source>
        <dbReference type="ARBA" id="ARBA00010552"/>
    </source>
</evidence>
<dbReference type="PANTHER" id="PTHR11803">
    <property type="entry name" value="2-IMINOBUTANOATE/2-IMINOPROPANOATE DEAMINASE RIDA"/>
    <property type="match status" value="1"/>
</dbReference>
<dbReference type="SUPFAM" id="SSF55298">
    <property type="entry name" value="YjgF-like"/>
    <property type="match status" value="1"/>
</dbReference>
<proteinExistence type="inferred from homology"/>
<evidence type="ECO:0000313" key="2">
    <source>
        <dbReference type="EMBL" id="TMI90078.1"/>
    </source>
</evidence>
<dbReference type="InterPro" id="IPR035959">
    <property type="entry name" value="RutC-like_sf"/>
</dbReference>
<dbReference type="GO" id="GO:0019239">
    <property type="term" value="F:deaminase activity"/>
    <property type="evidence" value="ECO:0007669"/>
    <property type="project" value="TreeGrafter"/>
</dbReference>
<accession>A0A537K2R6</accession>
<dbReference type="Gene3D" id="3.30.1330.40">
    <property type="entry name" value="RutC-like"/>
    <property type="match status" value="1"/>
</dbReference>
<organism evidence="2 3">
    <name type="scientific">Candidatus Segetimicrobium genomatis</name>
    <dbReference type="NCBI Taxonomy" id="2569760"/>
    <lineage>
        <taxon>Bacteria</taxon>
        <taxon>Bacillati</taxon>
        <taxon>Candidatus Sysuimicrobiota</taxon>
        <taxon>Candidatus Sysuimicrobiia</taxon>
        <taxon>Candidatus Sysuimicrobiales</taxon>
        <taxon>Candidatus Segetimicrobiaceae</taxon>
        <taxon>Candidatus Segetimicrobium</taxon>
    </lineage>
</organism>
<dbReference type="AlphaFoldDB" id="A0A537K2R6"/>
<sequence>MNIPPPERLFLSTAGTACLAHDEGSASRGWNSPEATTIRRPERNGLHIEAEGGWRVRREEVAVRGMHKTTGYSHAAKAGGFVYTAGQVAQDIEGTIVGRGDIEAQAVQVFENLKAVLASAGASLDDVVKLTTYTTSVAYRAKIAEVRARYFKAYFPPNTFIVVAGLATPDYLLEIEAVAACP</sequence>
<gene>
    <name evidence="2" type="ORF">E6H00_07750</name>
</gene>
<name>A0A537K2R6_9BACT</name>
<dbReference type="EMBL" id="VBAK01000115">
    <property type="protein sequence ID" value="TMI90078.1"/>
    <property type="molecule type" value="Genomic_DNA"/>
</dbReference>
<comment type="similarity">
    <text evidence="1">Belongs to the RutC family.</text>
</comment>
<dbReference type="Pfam" id="PF01042">
    <property type="entry name" value="Ribonuc_L-PSP"/>
    <property type="match status" value="1"/>
</dbReference>
<evidence type="ECO:0000313" key="3">
    <source>
        <dbReference type="Proteomes" id="UP000318509"/>
    </source>
</evidence>